<protein>
    <recommendedName>
        <fullName evidence="6">Peptidase S8/S53 domain-containing protein</fullName>
    </recommendedName>
</protein>
<comment type="similarity">
    <text evidence="1 5">Belongs to the peptidase S8 family.</text>
</comment>
<evidence type="ECO:0000313" key="8">
    <source>
        <dbReference type="Proteomes" id="UP000284842"/>
    </source>
</evidence>
<evidence type="ECO:0000256" key="2">
    <source>
        <dbReference type="ARBA" id="ARBA00022670"/>
    </source>
</evidence>
<evidence type="ECO:0000259" key="6">
    <source>
        <dbReference type="Pfam" id="PF00082"/>
    </source>
</evidence>
<dbReference type="GO" id="GO:0005615">
    <property type="term" value="C:extracellular space"/>
    <property type="evidence" value="ECO:0007669"/>
    <property type="project" value="TreeGrafter"/>
</dbReference>
<dbReference type="PRINTS" id="PR00723">
    <property type="entry name" value="SUBTILISIN"/>
</dbReference>
<evidence type="ECO:0000256" key="4">
    <source>
        <dbReference type="ARBA" id="ARBA00022825"/>
    </source>
</evidence>
<dbReference type="InterPro" id="IPR015500">
    <property type="entry name" value="Peptidase_S8_subtilisin-rel"/>
</dbReference>
<keyword evidence="3 5" id="KW-0378">Hydrolase</keyword>
<feature type="domain" description="Peptidase S8/S53" evidence="6">
    <location>
        <begin position="120"/>
        <end position="374"/>
    </location>
</feature>
<evidence type="ECO:0000313" key="7">
    <source>
        <dbReference type="EMBL" id="PPQ85467.1"/>
    </source>
</evidence>
<dbReference type="GO" id="GO:0006508">
    <property type="term" value="P:proteolysis"/>
    <property type="evidence" value="ECO:0007669"/>
    <property type="project" value="UniProtKB-KW"/>
</dbReference>
<feature type="active site" description="Charge relay system" evidence="5">
    <location>
        <position position="121"/>
    </location>
</feature>
<reference evidence="7 8" key="1">
    <citation type="journal article" date="2018" name="Evol. Lett.">
        <title>Horizontal gene cluster transfer increased hallucinogenic mushroom diversity.</title>
        <authorList>
            <person name="Reynolds H.T."/>
            <person name="Vijayakumar V."/>
            <person name="Gluck-Thaler E."/>
            <person name="Korotkin H.B."/>
            <person name="Matheny P.B."/>
            <person name="Slot J.C."/>
        </authorList>
    </citation>
    <scope>NUCLEOTIDE SEQUENCE [LARGE SCALE GENOMIC DNA]</scope>
    <source>
        <strain evidence="7 8">2629</strain>
    </source>
</reference>
<keyword evidence="4 5" id="KW-0720">Serine protease</keyword>
<comment type="caution">
    <text evidence="7">The sequence shown here is derived from an EMBL/GenBank/DDBJ whole genome shotgun (WGS) entry which is preliminary data.</text>
</comment>
<dbReference type="InterPro" id="IPR036852">
    <property type="entry name" value="Peptidase_S8/S53_dom_sf"/>
</dbReference>
<dbReference type="InterPro" id="IPR050131">
    <property type="entry name" value="Peptidase_S8_subtilisin-like"/>
</dbReference>
<dbReference type="Gene3D" id="3.40.50.200">
    <property type="entry name" value="Peptidase S8/S53 domain"/>
    <property type="match status" value="1"/>
</dbReference>
<dbReference type="InParanoid" id="A0A409X3Y6"/>
<dbReference type="EMBL" id="NHTK01004708">
    <property type="protein sequence ID" value="PPQ85467.1"/>
    <property type="molecule type" value="Genomic_DNA"/>
</dbReference>
<dbReference type="Proteomes" id="UP000284842">
    <property type="component" value="Unassembled WGS sequence"/>
</dbReference>
<feature type="non-terminal residue" evidence="7">
    <location>
        <position position="1"/>
    </location>
</feature>
<dbReference type="OrthoDB" id="19448at2759"/>
<dbReference type="PROSITE" id="PS51892">
    <property type="entry name" value="SUBTILASE"/>
    <property type="match status" value="1"/>
</dbReference>
<evidence type="ECO:0000256" key="1">
    <source>
        <dbReference type="ARBA" id="ARBA00011073"/>
    </source>
</evidence>
<evidence type="ECO:0000256" key="3">
    <source>
        <dbReference type="ARBA" id="ARBA00022801"/>
    </source>
</evidence>
<organism evidence="7 8">
    <name type="scientific">Panaeolus cyanescens</name>
    <dbReference type="NCBI Taxonomy" id="181874"/>
    <lineage>
        <taxon>Eukaryota</taxon>
        <taxon>Fungi</taxon>
        <taxon>Dikarya</taxon>
        <taxon>Basidiomycota</taxon>
        <taxon>Agaricomycotina</taxon>
        <taxon>Agaricomycetes</taxon>
        <taxon>Agaricomycetidae</taxon>
        <taxon>Agaricales</taxon>
        <taxon>Agaricineae</taxon>
        <taxon>Galeropsidaceae</taxon>
        <taxon>Panaeolus</taxon>
    </lineage>
</organism>
<dbReference type="GO" id="GO:0004252">
    <property type="term" value="F:serine-type endopeptidase activity"/>
    <property type="evidence" value="ECO:0007669"/>
    <property type="project" value="UniProtKB-UniRule"/>
</dbReference>
<dbReference type="SUPFAM" id="SSF52743">
    <property type="entry name" value="Subtilisin-like"/>
    <property type="match status" value="1"/>
</dbReference>
<keyword evidence="2 5" id="KW-0645">Protease</keyword>
<evidence type="ECO:0000256" key="5">
    <source>
        <dbReference type="PROSITE-ProRule" id="PRU01240"/>
    </source>
</evidence>
<feature type="active site" description="Charge relay system" evidence="5">
    <location>
        <position position="172"/>
    </location>
</feature>
<dbReference type="AlphaFoldDB" id="A0A409X3Y6"/>
<dbReference type="Pfam" id="PF00082">
    <property type="entry name" value="Peptidase_S8"/>
    <property type="match status" value="1"/>
</dbReference>
<dbReference type="InterPro" id="IPR000209">
    <property type="entry name" value="Peptidase_S8/S53_dom"/>
</dbReference>
<proteinExistence type="inferred from homology"/>
<gene>
    <name evidence="7" type="ORF">CVT24_003186</name>
</gene>
<feature type="active site" description="Charge relay system" evidence="5">
    <location>
        <position position="341"/>
    </location>
</feature>
<name>A0A409X3Y6_9AGAR</name>
<dbReference type="PANTHER" id="PTHR43806:SF11">
    <property type="entry name" value="CEREVISIN-RELATED"/>
    <property type="match status" value="1"/>
</dbReference>
<dbReference type="STRING" id="181874.A0A409X3Y6"/>
<accession>A0A409X3Y6</accession>
<sequence length="410" mass="43885">PQKVYDELVKLGLIKKDAVDHEGPGNDLSIDIIPIFPALLEHGQEERIVKAMREGKVTTRLAFSKEYMVPFLEGEEQAPWATARLESNHPLGAASDFVKRFPIKWGNDNTFGACADIIHIDSGVNFHHVEFEDVGSTPEVPKFRVSQDGRNAIAFVKKDEMKKFGVGDVYGHGTKTGSLIIGKTMGLARHAHMRVVKVGNNKLARGSDIIKGLDWAGKEHLFKVKSGNPRPTFINLSMGTEGVCDLTNAAARKVVESGAFLIVAGGNDAKDASAHSPGGIEEVVTVGASTITDEIWKGETPGVGSAHGRLIDVFAPGHKVAAASHTDVRAYTFDAPGSGTSLATGLVTGMSAYLYCHPAKPLGNVTPKTLGAVLRKLSVESQPPNGKMKGPLPADTTDIIAHIPEPFRQH</sequence>
<keyword evidence="8" id="KW-1185">Reference proteome</keyword>
<dbReference type="PANTHER" id="PTHR43806">
    <property type="entry name" value="PEPTIDASE S8"/>
    <property type="match status" value="1"/>
</dbReference>